<dbReference type="InterPro" id="IPR050382">
    <property type="entry name" value="MFS_Na/Anion_cotransporter"/>
</dbReference>
<dbReference type="Pfam" id="PF07690">
    <property type="entry name" value="MFS_1"/>
    <property type="match status" value="1"/>
</dbReference>
<feature type="transmembrane region" description="Helical" evidence="5">
    <location>
        <begin position="223"/>
        <end position="247"/>
    </location>
</feature>
<evidence type="ECO:0000313" key="7">
    <source>
        <dbReference type="Ensembl" id="ENSPNAP00000045835.1"/>
    </source>
</evidence>
<evidence type="ECO:0000256" key="3">
    <source>
        <dbReference type="ARBA" id="ARBA00022989"/>
    </source>
</evidence>
<evidence type="ECO:0000256" key="4">
    <source>
        <dbReference type="ARBA" id="ARBA00023136"/>
    </source>
</evidence>
<dbReference type="AlphaFoldDB" id="A0AAR2J1I6"/>
<feature type="transmembrane region" description="Helical" evidence="5">
    <location>
        <begin position="51"/>
        <end position="71"/>
    </location>
</feature>
<dbReference type="GO" id="GO:0015867">
    <property type="term" value="P:ATP transport"/>
    <property type="evidence" value="ECO:0007669"/>
    <property type="project" value="TreeGrafter"/>
</dbReference>
<keyword evidence="8" id="KW-1185">Reference proteome</keyword>
<dbReference type="FunFam" id="1.20.1250.20:FF:000059">
    <property type="entry name" value="Solute carrier family 17 member 9"/>
    <property type="match status" value="1"/>
</dbReference>
<feature type="domain" description="Major facilitator superfamily (MFS) profile" evidence="6">
    <location>
        <begin position="52"/>
        <end position="457"/>
    </location>
</feature>
<dbReference type="SUPFAM" id="SSF103473">
    <property type="entry name" value="MFS general substrate transporter"/>
    <property type="match status" value="1"/>
</dbReference>
<protein>
    <recommendedName>
        <fullName evidence="6">Major facilitator superfamily (MFS) profile domain-containing protein</fullName>
    </recommendedName>
</protein>
<dbReference type="InterPro" id="IPR020846">
    <property type="entry name" value="MFS_dom"/>
</dbReference>
<dbReference type="GO" id="GO:0016020">
    <property type="term" value="C:membrane"/>
    <property type="evidence" value="ECO:0007669"/>
    <property type="project" value="UniProtKB-SubCell"/>
</dbReference>
<organism evidence="7 8">
    <name type="scientific">Pygocentrus nattereri</name>
    <name type="common">Red-bellied piranha</name>
    <dbReference type="NCBI Taxonomy" id="42514"/>
    <lineage>
        <taxon>Eukaryota</taxon>
        <taxon>Metazoa</taxon>
        <taxon>Chordata</taxon>
        <taxon>Craniata</taxon>
        <taxon>Vertebrata</taxon>
        <taxon>Euteleostomi</taxon>
        <taxon>Actinopterygii</taxon>
        <taxon>Neopterygii</taxon>
        <taxon>Teleostei</taxon>
        <taxon>Ostariophysi</taxon>
        <taxon>Characiformes</taxon>
        <taxon>Characoidei</taxon>
        <taxon>Pygocentrus</taxon>
    </lineage>
</organism>
<evidence type="ECO:0000259" key="6">
    <source>
        <dbReference type="PROSITE" id="PS50850"/>
    </source>
</evidence>
<keyword evidence="4 5" id="KW-0472">Membrane</keyword>
<feature type="transmembrane region" description="Helical" evidence="5">
    <location>
        <begin position="268"/>
        <end position="290"/>
    </location>
</feature>
<reference evidence="7 8" key="1">
    <citation type="submission" date="2020-10" db="EMBL/GenBank/DDBJ databases">
        <title>Pygocentrus nattereri (red-bellied piranha) genome, fPygNat1, primary haplotype.</title>
        <authorList>
            <person name="Myers G."/>
            <person name="Meyer A."/>
            <person name="Karagic N."/>
            <person name="Pippel M."/>
            <person name="Winkler S."/>
            <person name="Tracey A."/>
            <person name="Wood J."/>
            <person name="Formenti G."/>
            <person name="Howe K."/>
            <person name="Fedrigo O."/>
            <person name="Jarvis E.D."/>
        </authorList>
    </citation>
    <scope>NUCLEOTIDE SEQUENCE [LARGE SCALE GENOMIC DNA]</scope>
</reference>
<dbReference type="GeneTree" id="ENSGT00940000158186"/>
<feature type="transmembrane region" description="Helical" evidence="5">
    <location>
        <begin position="120"/>
        <end position="140"/>
    </location>
</feature>
<keyword evidence="2 5" id="KW-0812">Transmembrane</keyword>
<reference evidence="7" key="3">
    <citation type="submission" date="2025-09" db="UniProtKB">
        <authorList>
            <consortium name="Ensembl"/>
        </authorList>
    </citation>
    <scope>IDENTIFICATION</scope>
</reference>
<name>A0AAR2J1I6_PYGNA</name>
<dbReference type="PROSITE" id="PS50850">
    <property type="entry name" value="MFS"/>
    <property type="match status" value="1"/>
</dbReference>
<keyword evidence="3 5" id="KW-1133">Transmembrane helix</keyword>
<sequence>MVYYIIITVCFEVRVVIKYYTCNESGILSFSHCFIVNKNSPVQVPLSRRPLALTWALMLLLLTGLLHWARMAMPVCVVTMAQQFGWSKTESGLVLGSFYWGYCFTQVLGGHASDKIGGEIVLLLSTCSWAIVTSITPLLADVGPPLITMMLARFLLGVLQGVHYPSLTSVCAQRVVEGERGFMMSTLSCGCYLGMLMVGGVGSVMLEWYGWQSVFYGPGLLSALWVFCIWKCLLRGPIITFGSLWSIPVSASQVKPMKNAWLHLFKQPCVWAMVFAHLCYSSTYFTLMSWLPTFFKETYPHAKGWVFNVIPWFMAIPSSMFGGTISDHLIREGFETVTIRKTMQFCSMGLANVFTVLLCKTTVFFHALVLVSASIGLSTFHNRLKCLCFLFFSLQMCLISIGLLMVYISGYLIEVTGSWETVFILLSLVNFIGITVFIIFGEAKRVDQKDQSQVIEV</sequence>
<dbReference type="Ensembl" id="ENSPNAT00000055078.1">
    <property type="protein sequence ID" value="ENSPNAP00000045835.1"/>
    <property type="gene ID" value="ENSPNAG00000008643.2"/>
</dbReference>
<dbReference type="Gene3D" id="1.20.1250.20">
    <property type="entry name" value="MFS general substrate transporter like domains"/>
    <property type="match status" value="2"/>
</dbReference>
<comment type="subcellular location">
    <subcellularLocation>
        <location evidence="1">Membrane</location>
        <topology evidence="1">Multi-pass membrane protein</topology>
    </subcellularLocation>
</comment>
<reference evidence="7" key="2">
    <citation type="submission" date="2025-08" db="UniProtKB">
        <authorList>
            <consortium name="Ensembl"/>
        </authorList>
    </citation>
    <scope>IDENTIFICATION</scope>
</reference>
<dbReference type="InterPro" id="IPR011701">
    <property type="entry name" value="MFS"/>
</dbReference>
<dbReference type="PANTHER" id="PTHR11662:SF279">
    <property type="entry name" value="VOLTAGE-GATED PURINE NUCLEOTIDE UNIPORTER SLC17A9"/>
    <property type="match status" value="1"/>
</dbReference>
<dbReference type="Proteomes" id="UP001501920">
    <property type="component" value="Chromosome 28"/>
</dbReference>
<accession>A0AAR2J1I6</accession>
<dbReference type="PANTHER" id="PTHR11662">
    <property type="entry name" value="SOLUTE CARRIER FAMILY 17"/>
    <property type="match status" value="1"/>
</dbReference>
<evidence type="ECO:0000256" key="1">
    <source>
        <dbReference type="ARBA" id="ARBA00004141"/>
    </source>
</evidence>
<dbReference type="GO" id="GO:0022857">
    <property type="term" value="F:transmembrane transporter activity"/>
    <property type="evidence" value="ECO:0007669"/>
    <property type="project" value="InterPro"/>
</dbReference>
<feature type="transmembrane region" description="Helical" evidence="5">
    <location>
        <begin position="364"/>
        <end position="380"/>
    </location>
</feature>
<feature type="transmembrane region" description="Helical" evidence="5">
    <location>
        <begin position="146"/>
        <end position="166"/>
    </location>
</feature>
<feature type="transmembrane region" description="Helical" evidence="5">
    <location>
        <begin position="310"/>
        <end position="330"/>
    </location>
</feature>
<dbReference type="InterPro" id="IPR036259">
    <property type="entry name" value="MFS_trans_sf"/>
</dbReference>
<proteinExistence type="predicted"/>
<feature type="transmembrane region" description="Helical" evidence="5">
    <location>
        <begin position="387"/>
        <end position="410"/>
    </location>
</feature>
<evidence type="ECO:0000313" key="8">
    <source>
        <dbReference type="Proteomes" id="UP001501920"/>
    </source>
</evidence>
<feature type="transmembrane region" description="Helical" evidence="5">
    <location>
        <begin position="422"/>
        <end position="441"/>
    </location>
</feature>
<feature type="transmembrane region" description="Helical" evidence="5">
    <location>
        <begin position="91"/>
        <end position="108"/>
    </location>
</feature>
<feature type="transmembrane region" description="Helical" evidence="5">
    <location>
        <begin position="187"/>
        <end position="211"/>
    </location>
</feature>
<evidence type="ECO:0000256" key="5">
    <source>
        <dbReference type="SAM" id="Phobius"/>
    </source>
</evidence>
<evidence type="ECO:0000256" key="2">
    <source>
        <dbReference type="ARBA" id="ARBA00022692"/>
    </source>
</evidence>